<protein>
    <submittedName>
        <fullName evidence="1">Uncharacterized protein</fullName>
    </submittedName>
</protein>
<organism evidence="1 2">
    <name type="scientific">Mycetocola lacteus</name>
    <dbReference type="NCBI Taxonomy" id="76637"/>
    <lineage>
        <taxon>Bacteria</taxon>
        <taxon>Bacillati</taxon>
        <taxon>Actinomycetota</taxon>
        <taxon>Actinomycetes</taxon>
        <taxon>Micrococcales</taxon>
        <taxon>Microbacteriaceae</taxon>
        <taxon>Mycetocola</taxon>
    </lineage>
</organism>
<gene>
    <name evidence="1" type="ORF">D9V34_16210</name>
</gene>
<comment type="caution">
    <text evidence="1">The sequence shown here is derived from an EMBL/GenBank/DDBJ whole genome shotgun (WGS) entry which is preliminary data.</text>
</comment>
<reference evidence="1 2" key="1">
    <citation type="submission" date="2018-10" db="EMBL/GenBank/DDBJ databases">
        <authorList>
            <person name="Li J."/>
        </authorList>
    </citation>
    <scope>NUCLEOTIDE SEQUENCE [LARGE SCALE GENOMIC DNA]</scope>
    <source>
        <strain evidence="1 2">JCM 11654</strain>
    </source>
</reference>
<keyword evidence="2" id="KW-1185">Reference proteome</keyword>
<dbReference type="EMBL" id="RCUY01000015">
    <property type="protein sequence ID" value="RLP79333.1"/>
    <property type="molecule type" value="Genomic_DNA"/>
</dbReference>
<accession>A0A3L7AFX2</accession>
<sequence length="113" mass="12914">MFVDTGEGDGELTEYNCVLFPGEDHELTIQAYAPGLEELSRFVLPEVREFLDGLDALIENRDELDADLAQVIHYRGRVGLVWWSRGMNNEFVGIYRPDPAGWRFLGFGDIFED</sequence>
<proteinExistence type="predicted"/>
<dbReference type="Proteomes" id="UP000269438">
    <property type="component" value="Unassembled WGS sequence"/>
</dbReference>
<evidence type="ECO:0000313" key="1">
    <source>
        <dbReference type="EMBL" id="RLP79333.1"/>
    </source>
</evidence>
<evidence type="ECO:0000313" key="2">
    <source>
        <dbReference type="Proteomes" id="UP000269438"/>
    </source>
</evidence>
<name>A0A3L7AFX2_9MICO</name>
<dbReference type="AlphaFoldDB" id="A0A3L7AFX2"/>